<dbReference type="Proteomes" id="UP000198757">
    <property type="component" value="Unassembled WGS sequence"/>
</dbReference>
<dbReference type="RefSeq" id="WP_143019816.1">
    <property type="nucleotide sequence ID" value="NZ_FMZO01000009.1"/>
</dbReference>
<dbReference type="EMBL" id="FMZO01000009">
    <property type="protein sequence ID" value="SDD48761.1"/>
    <property type="molecule type" value="Genomic_DNA"/>
</dbReference>
<keyword evidence="2" id="KW-1185">Reference proteome</keyword>
<dbReference type="OrthoDB" id="663045at2"/>
<evidence type="ECO:0000313" key="1">
    <source>
        <dbReference type="EMBL" id="SDD48761.1"/>
    </source>
</evidence>
<evidence type="ECO:0008006" key="3">
    <source>
        <dbReference type="Google" id="ProtNLM"/>
    </source>
</evidence>
<evidence type="ECO:0000313" key="2">
    <source>
        <dbReference type="Proteomes" id="UP000198757"/>
    </source>
</evidence>
<protein>
    <recommendedName>
        <fullName evidence="3">Outer membrane protein beta-barrel domain-containing protein</fullName>
    </recommendedName>
</protein>
<proteinExistence type="predicted"/>
<sequence length="251" mass="27619">MRTSKTVFCLLLLFLVYTGYGQVHWFIRPEGNFSLIRKTGNTGAYDVIIDNQPTRATITAGSAFNNKWGAGLSGGFMIPTAVKRLLLEAAAGVVMTNDRVRTTLRFISPGDPTRLEMPGARHITMEFDGYAGGFPEVVPSGNPVQSTAPGCVSQVYTQLNIGAKYHIFKKTALGLGVSPYLLVNSSGSRENYRTAGFAGQAKTEQMLNDRFALQASFTHHFSKTYKEQPYDVPGRKPKMQYASLGLSYYFN</sequence>
<accession>A0A1G6V5K2</accession>
<dbReference type="AlphaFoldDB" id="A0A1G6V5K2"/>
<gene>
    <name evidence="1" type="ORF">SAMN04487894_109198</name>
</gene>
<reference evidence="2" key="1">
    <citation type="submission" date="2016-10" db="EMBL/GenBank/DDBJ databases">
        <authorList>
            <person name="Varghese N."/>
            <person name="Submissions S."/>
        </authorList>
    </citation>
    <scope>NUCLEOTIDE SEQUENCE [LARGE SCALE GENOMIC DNA]</scope>
    <source>
        <strain evidence="2">DSM 25811 / CCM 8410 / LMG 26954 / E90</strain>
    </source>
</reference>
<organism evidence="1 2">
    <name type="scientific">Niabella drilacis (strain DSM 25811 / CCM 8410 / CCUG 62505 / LMG 26954 / E90)</name>
    <dbReference type="NCBI Taxonomy" id="1285928"/>
    <lineage>
        <taxon>Bacteria</taxon>
        <taxon>Pseudomonadati</taxon>
        <taxon>Bacteroidota</taxon>
        <taxon>Chitinophagia</taxon>
        <taxon>Chitinophagales</taxon>
        <taxon>Chitinophagaceae</taxon>
        <taxon>Niabella</taxon>
    </lineage>
</organism>
<name>A0A1G6V5K2_NIADE</name>